<dbReference type="PANTHER" id="PTHR36436:SF6">
    <property type="entry name" value="SLL5081 PROTEIN"/>
    <property type="match status" value="1"/>
</dbReference>
<evidence type="ECO:0000313" key="1">
    <source>
        <dbReference type="EMBL" id="EKX90268.1"/>
    </source>
</evidence>
<dbReference type="HOGENOM" id="CLU_056726_0_0_11"/>
<dbReference type="InterPro" id="IPR035948">
    <property type="entry name" value="YwqG-like_sf"/>
</dbReference>
<protein>
    <recommendedName>
        <fullName evidence="3">DUF1963 domain-containing protein</fullName>
    </recommendedName>
</protein>
<dbReference type="SUPFAM" id="SSF103032">
    <property type="entry name" value="Hypothetical protein YwqG"/>
    <property type="match status" value="1"/>
</dbReference>
<sequence>MHLAQLNLADCDMPEPYPTNGVLQFYISTDDSWSEALVRYIPVSEFSECSHQWILPDDPDDSVIHGGFFTVTTKPYQQLPTMDDRDFDFLPFPSDMDPDFFYEDHAEELVNVLNDQPTLICGGGWATFRQWDPRPENESLELLLQLDCYEDNGVVLNYGDRGIVNFFVNLHDVEKEDFSHVFYTWSQF</sequence>
<evidence type="ECO:0000313" key="2">
    <source>
        <dbReference type="Proteomes" id="UP000010445"/>
    </source>
</evidence>
<gene>
    <name evidence="1" type="ORF">HMPREF9997_01483</name>
</gene>
<dbReference type="InterPro" id="IPR015315">
    <property type="entry name" value="DUF1963"/>
</dbReference>
<organism evidence="1 2">
    <name type="scientific">Corynebacterium durum F0235</name>
    <dbReference type="NCBI Taxonomy" id="1035195"/>
    <lineage>
        <taxon>Bacteria</taxon>
        <taxon>Bacillati</taxon>
        <taxon>Actinomycetota</taxon>
        <taxon>Actinomycetes</taxon>
        <taxon>Mycobacteriales</taxon>
        <taxon>Corynebacteriaceae</taxon>
        <taxon>Corynebacterium</taxon>
    </lineage>
</organism>
<name>L1MG91_9CORY</name>
<comment type="caution">
    <text evidence="1">The sequence shown here is derived from an EMBL/GenBank/DDBJ whole genome shotgun (WGS) entry which is preliminary data.</text>
</comment>
<reference evidence="1 2" key="1">
    <citation type="submission" date="2012-05" db="EMBL/GenBank/DDBJ databases">
        <authorList>
            <person name="Weinstock G."/>
            <person name="Sodergren E."/>
            <person name="Lobos E.A."/>
            <person name="Fulton L."/>
            <person name="Fulton R."/>
            <person name="Courtney L."/>
            <person name="Fronick C."/>
            <person name="O'Laughlin M."/>
            <person name="Godfrey J."/>
            <person name="Wilson R.M."/>
            <person name="Miner T."/>
            <person name="Farmer C."/>
            <person name="Delehaunty K."/>
            <person name="Cordes M."/>
            <person name="Minx P."/>
            <person name="Tomlinson C."/>
            <person name="Chen J."/>
            <person name="Wollam A."/>
            <person name="Pepin K.H."/>
            <person name="Bhonagiri V."/>
            <person name="Zhang X."/>
            <person name="Suruliraj S."/>
            <person name="Warren W."/>
            <person name="Mitreva M."/>
            <person name="Mardis E.R."/>
            <person name="Wilson R.K."/>
        </authorList>
    </citation>
    <scope>NUCLEOTIDE SEQUENCE [LARGE SCALE GENOMIC DNA]</scope>
    <source>
        <strain evidence="1 2">F0235</strain>
    </source>
</reference>
<dbReference type="PATRIC" id="fig|1035195.3.peg.1336"/>
<dbReference type="Pfam" id="PF09234">
    <property type="entry name" value="DUF1963"/>
    <property type="match status" value="1"/>
</dbReference>
<dbReference type="PANTHER" id="PTHR36436">
    <property type="entry name" value="SLL5081 PROTEIN"/>
    <property type="match status" value="1"/>
</dbReference>
<keyword evidence="2" id="KW-1185">Reference proteome</keyword>
<dbReference type="Proteomes" id="UP000010445">
    <property type="component" value="Unassembled WGS sequence"/>
</dbReference>
<accession>L1MG91</accession>
<dbReference type="STRING" id="1035195.HMPREF9997_01483"/>
<dbReference type="EMBL" id="AMEM01000018">
    <property type="protein sequence ID" value="EKX90268.1"/>
    <property type="molecule type" value="Genomic_DNA"/>
</dbReference>
<dbReference type="AlphaFoldDB" id="L1MG91"/>
<dbReference type="Gene3D" id="2.30.320.10">
    <property type="entry name" value="YwqG-like"/>
    <property type="match status" value="1"/>
</dbReference>
<evidence type="ECO:0008006" key="3">
    <source>
        <dbReference type="Google" id="ProtNLM"/>
    </source>
</evidence>
<proteinExistence type="predicted"/>
<dbReference type="eggNOG" id="COG3878">
    <property type="taxonomic scope" value="Bacteria"/>
</dbReference>